<dbReference type="InterPro" id="IPR006035">
    <property type="entry name" value="Ureohydrolase"/>
</dbReference>
<protein>
    <submittedName>
        <fullName evidence="4">Arginase family enzyme</fullName>
    </submittedName>
</protein>
<gene>
    <name evidence="4" type="ORF">TBC1_112102</name>
</gene>
<dbReference type="GO" id="GO:0033389">
    <property type="term" value="P:putrescine biosynthetic process from arginine, via agmatine"/>
    <property type="evidence" value="ECO:0007669"/>
    <property type="project" value="TreeGrafter"/>
</dbReference>
<dbReference type="SUPFAM" id="SSF52768">
    <property type="entry name" value="Arginase/deacetylase"/>
    <property type="match status" value="1"/>
</dbReference>
<evidence type="ECO:0000256" key="2">
    <source>
        <dbReference type="ARBA" id="ARBA00022801"/>
    </source>
</evidence>
<name>A0A0S7C4B1_9BACT</name>
<dbReference type="GO" id="GO:0046872">
    <property type="term" value="F:metal ion binding"/>
    <property type="evidence" value="ECO:0007669"/>
    <property type="project" value="UniProtKB-KW"/>
</dbReference>
<dbReference type="GO" id="GO:0008783">
    <property type="term" value="F:agmatinase activity"/>
    <property type="evidence" value="ECO:0007669"/>
    <property type="project" value="TreeGrafter"/>
</dbReference>
<dbReference type="PATRIC" id="fig|1678841.3.peg.2348"/>
<keyword evidence="2" id="KW-0378">Hydrolase</keyword>
<dbReference type="InterPro" id="IPR023696">
    <property type="entry name" value="Ureohydrolase_dom_sf"/>
</dbReference>
<dbReference type="Gene3D" id="3.40.800.10">
    <property type="entry name" value="Ureohydrolase domain"/>
    <property type="match status" value="1"/>
</dbReference>
<organism evidence="4">
    <name type="scientific">Lentimicrobium saccharophilum</name>
    <dbReference type="NCBI Taxonomy" id="1678841"/>
    <lineage>
        <taxon>Bacteria</taxon>
        <taxon>Pseudomonadati</taxon>
        <taxon>Bacteroidota</taxon>
        <taxon>Bacteroidia</taxon>
        <taxon>Bacteroidales</taxon>
        <taxon>Lentimicrobiaceae</taxon>
        <taxon>Lentimicrobium</taxon>
    </lineage>
</organism>
<keyword evidence="1" id="KW-0479">Metal-binding</keyword>
<accession>A0A0S7C4B1</accession>
<dbReference type="AlphaFoldDB" id="A0A0S7C4B1"/>
<evidence type="ECO:0000313" key="4">
    <source>
        <dbReference type="EMBL" id="GAP43944.1"/>
    </source>
</evidence>
<evidence type="ECO:0000256" key="3">
    <source>
        <dbReference type="PROSITE-ProRule" id="PRU00742"/>
    </source>
</evidence>
<comment type="similarity">
    <text evidence="3">Belongs to the arginase family.</text>
</comment>
<keyword evidence="5" id="KW-1185">Reference proteome</keyword>
<sequence>MDISIYFEPLPDELFDGAETISHPRIGQQILAYRQNADFPEAADVDIAIIGVVEDRAAVKNEGCADAANEVRKQLYRLFPGSWTARIADLGNIRQGFTIEDTYYALSSAVSYLVANKILPVIIGGGQDLTYAMYKGYEKLEQIINMAAVDPMFDLGETQSELDSHTYLSRIIMQRPNYLFNYTNLGYQTYFVDQPALDLMKKLLFDSYRLGLLTADMKETEPLVRNADMLSFDMGAIRAADAPGNANAGPNGFTGDQACQIARYAAMSDKLSSIGFFEYNPAYDRRGITAQLLAQMIWYVFEGFNARKKDIPSRESDAFIRYTVPTSDFSDGILFLKSRKSDRWWMEVICGADNRRKYANHYIVPCTYEDYQTACNNEIPDRWWQVYQKLM</sequence>
<dbReference type="CDD" id="cd09988">
    <property type="entry name" value="Formimidoylglutamase"/>
    <property type="match status" value="1"/>
</dbReference>
<dbReference type="PANTHER" id="PTHR11358:SF26">
    <property type="entry name" value="GUANIDINO ACID HYDROLASE, MITOCHONDRIAL"/>
    <property type="match status" value="1"/>
</dbReference>
<proteinExistence type="inferred from homology"/>
<dbReference type="Proteomes" id="UP000053091">
    <property type="component" value="Unassembled WGS sequence"/>
</dbReference>
<dbReference type="OrthoDB" id="931936at2"/>
<dbReference type="PANTHER" id="PTHR11358">
    <property type="entry name" value="ARGINASE/AGMATINASE"/>
    <property type="match status" value="1"/>
</dbReference>
<dbReference type="RefSeq" id="WP_062041910.1">
    <property type="nucleotide sequence ID" value="NZ_DF968182.1"/>
</dbReference>
<reference evidence="4" key="1">
    <citation type="journal article" date="2015" name="Genome Announc.">
        <title>Draft Genome Sequence of Bacteroidales Strain TBC1, a Novel Isolate from a Methanogenic Wastewater Treatment System.</title>
        <authorList>
            <person name="Tourlousse D.M."/>
            <person name="Matsuura N."/>
            <person name="Sun L."/>
            <person name="Toyonaga M."/>
            <person name="Kuroda K."/>
            <person name="Ohashi A."/>
            <person name="Cruz R."/>
            <person name="Yamaguchi T."/>
            <person name="Sekiguchi Y."/>
        </authorList>
    </citation>
    <scope>NUCLEOTIDE SEQUENCE [LARGE SCALE GENOMIC DNA]</scope>
    <source>
        <strain evidence="4">TBC1</strain>
    </source>
</reference>
<dbReference type="PROSITE" id="PS51409">
    <property type="entry name" value="ARGINASE_2"/>
    <property type="match status" value="1"/>
</dbReference>
<evidence type="ECO:0000313" key="5">
    <source>
        <dbReference type="Proteomes" id="UP000053091"/>
    </source>
</evidence>
<dbReference type="Pfam" id="PF00491">
    <property type="entry name" value="Arginase"/>
    <property type="match status" value="1"/>
</dbReference>
<evidence type="ECO:0000256" key="1">
    <source>
        <dbReference type="ARBA" id="ARBA00022723"/>
    </source>
</evidence>
<dbReference type="EMBL" id="DF968182">
    <property type="protein sequence ID" value="GAP43944.1"/>
    <property type="molecule type" value="Genomic_DNA"/>
</dbReference>
<dbReference type="STRING" id="1678841.TBC1_112102"/>